<dbReference type="PANTHER" id="PTHR43798:SF5">
    <property type="entry name" value="MONOACYLGLYCEROL LIPASE ABHD6"/>
    <property type="match status" value="1"/>
</dbReference>
<sequence length="306" mass="32635">MNEITAAARMRIGLMIAAMSASLLAGQVTGVANAAPGSSQEQMMALPGGDIHVVTDGTPGADAVVLIHGLGSSTVSWDPVMPALRDRYVVRVDLLGHGRSAKPDTGYSMAEQAVRVGAVLDRLGVRRAVVVGHSTGGYVATSLAEQRHDLVRALALVDTGSRLDAFTDNGPAGDLLLNPVVGPALWPLLPESVLRYALSSAFARDDQIPDRMVADLRGMTYRSLTATSAASDDYLRDRQEPDRLLDLGLPVLVIYGTKDKRWPAASFEDYRRVPQVRIESVDSGHTPMIEAPAPTGTLLHDFAAQY</sequence>
<dbReference type="Pfam" id="PF12697">
    <property type="entry name" value="Abhydrolase_6"/>
    <property type="match status" value="1"/>
</dbReference>
<dbReference type="KEGG" id="nno:NONO_c64960"/>
<dbReference type="GO" id="GO:0046464">
    <property type="term" value="P:acylglycerol catabolic process"/>
    <property type="evidence" value="ECO:0007669"/>
    <property type="project" value="TreeGrafter"/>
</dbReference>
<evidence type="ECO:0000259" key="2">
    <source>
        <dbReference type="Pfam" id="PF12697"/>
    </source>
</evidence>
<keyword evidence="4" id="KW-1185">Reference proteome</keyword>
<dbReference type="RefSeq" id="WP_025352584.1">
    <property type="nucleotide sequence ID" value="NZ_CP006850.1"/>
</dbReference>
<dbReference type="GO" id="GO:0047372">
    <property type="term" value="F:monoacylglycerol lipase activity"/>
    <property type="evidence" value="ECO:0007669"/>
    <property type="project" value="TreeGrafter"/>
</dbReference>
<feature type="chain" id="PRO_5004873464" evidence="1">
    <location>
        <begin position="35"/>
        <end position="306"/>
    </location>
</feature>
<evidence type="ECO:0000256" key="1">
    <source>
        <dbReference type="SAM" id="SignalP"/>
    </source>
</evidence>
<proteinExistence type="predicted"/>
<dbReference type="PATRIC" id="fig|1415166.3.peg.6678"/>
<name>W5TVQ5_9NOCA</name>
<dbReference type="SUPFAM" id="SSF53474">
    <property type="entry name" value="alpha/beta-Hydrolases"/>
    <property type="match status" value="1"/>
</dbReference>
<dbReference type="eggNOG" id="COG0596">
    <property type="taxonomic scope" value="Bacteria"/>
</dbReference>
<dbReference type="GO" id="GO:0016020">
    <property type="term" value="C:membrane"/>
    <property type="evidence" value="ECO:0007669"/>
    <property type="project" value="TreeGrafter"/>
</dbReference>
<dbReference type="Gene3D" id="3.40.50.1820">
    <property type="entry name" value="alpha/beta hydrolase"/>
    <property type="match status" value="1"/>
</dbReference>
<dbReference type="PANTHER" id="PTHR43798">
    <property type="entry name" value="MONOACYLGLYCEROL LIPASE"/>
    <property type="match status" value="1"/>
</dbReference>
<feature type="signal peptide" evidence="1">
    <location>
        <begin position="1"/>
        <end position="34"/>
    </location>
</feature>
<keyword evidence="1" id="KW-0732">Signal</keyword>
<evidence type="ECO:0000313" key="4">
    <source>
        <dbReference type="Proteomes" id="UP000019150"/>
    </source>
</evidence>
<accession>W5TVQ5</accession>
<organism evidence="3 4">
    <name type="scientific">Nocardia nova SH22a</name>
    <dbReference type="NCBI Taxonomy" id="1415166"/>
    <lineage>
        <taxon>Bacteria</taxon>
        <taxon>Bacillati</taxon>
        <taxon>Actinomycetota</taxon>
        <taxon>Actinomycetes</taxon>
        <taxon>Mycobacteriales</taxon>
        <taxon>Nocardiaceae</taxon>
        <taxon>Nocardia</taxon>
    </lineage>
</organism>
<reference evidence="3 4" key="1">
    <citation type="journal article" date="2014" name="Appl. Environ. Microbiol.">
        <title>Insights into the Microbial Degradation of Rubber and Gutta-Percha by Analysis of the Complete Genome of Nocardia nova SH22a.</title>
        <authorList>
            <person name="Luo Q."/>
            <person name="Hiessl S."/>
            <person name="Poehlein A."/>
            <person name="Daniel R."/>
            <person name="Steinbuchel A."/>
        </authorList>
    </citation>
    <scope>NUCLEOTIDE SEQUENCE [LARGE SCALE GENOMIC DNA]</scope>
    <source>
        <strain evidence="3">SH22a</strain>
    </source>
</reference>
<dbReference type="AlphaFoldDB" id="W5TVQ5"/>
<dbReference type="EMBL" id="CP006850">
    <property type="protein sequence ID" value="AHH21266.1"/>
    <property type="molecule type" value="Genomic_DNA"/>
</dbReference>
<dbReference type="STRING" id="1415166.NONO_c64960"/>
<dbReference type="HOGENOM" id="CLU_020336_13_2_11"/>
<feature type="domain" description="AB hydrolase-1" evidence="2">
    <location>
        <begin position="64"/>
        <end position="293"/>
    </location>
</feature>
<keyword evidence="3" id="KW-0378">Hydrolase</keyword>
<dbReference type="InterPro" id="IPR029058">
    <property type="entry name" value="AB_hydrolase_fold"/>
</dbReference>
<evidence type="ECO:0000313" key="3">
    <source>
        <dbReference type="EMBL" id="AHH21266.1"/>
    </source>
</evidence>
<dbReference type="InterPro" id="IPR000073">
    <property type="entry name" value="AB_hydrolase_1"/>
</dbReference>
<protein>
    <submittedName>
        <fullName evidence="3">Alpha/beta hydrolase family protein</fullName>
    </submittedName>
</protein>
<dbReference type="Proteomes" id="UP000019150">
    <property type="component" value="Chromosome"/>
</dbReference>
<gene>
    <name evidence="3" type="ORF">NONO_c64960</name>
</gene>
<dbReference type="InterPro" id="IPR050266">
    <property type="entry name" value="AB_hydrolase_sf"/>
</dbReference>
<dbReference type="PRINTS" id="PR00111">
    <property type="entry name" value="ABHYDROLASE"/>
</dbReference>